<dbReference type="EMBL" id="QGHF01000010">
    <property type="protein sequence ID" value="PWK94634.1"/>
    <property type="molecule type" value="Genomic_DNA"/>
</dbReference>
<dbReference type="AlphaFoldDB" id="A0A2V2BCL7"/>
<proteinExistence type="predicted"/>
<comment type="caution">
    <text evidence="2">The sequence shown here is derived from an EMBL/GenBank/DDBJ whole genome shotgun (WGS) entry which is preliminary data.</text>
</comment>
<name>A0A2V2BCL7_9GAMM</name>
<keyword evidence="1" id="KW-0472">Membrane</keyword>
<feature type="transmembrane region" description="Helical" evidence="1">
    <location>
        <begin position="215"/>
        <end position="239"/>
    </location>
</feature>
<evidence type="ECO:0008006" key="4">
    <source>
        <dbReference type="Google" id="ProtNLM"/>
    </source>
</evidence>
<feature type="transmembrane region" description="Helical" evidence="1">
    <location>
        <begin position="142"/>
        <end position="162"/>
    </location>
</feature>
<sequence length="273" mass="31299">MMFQTNLLKVILCLIIAALLFFGPYTDFIPYSAFWSADKENALWQFICSHFIALKYVIILLCFLSLPSTRFSFIPVTALAVLFGLFNWFCSEDSPGGLYNYNTHLNLFITGLAVVLITVRFFPGYQADAEKKLFQFCQCYVLTFYLQSGLSKLIFAGTTWLMTGRTAWVFALELGTDFGKFLAHYPVLFAVGSFTVVMFEILIFPLYLLNIGRKYLILGAVCLHLSVFLVMGISFWHLWMLYPAIFYPVLFPAWHRKRSTSPAFFDSGMEVSR</sequence>
<keyword evidence="1" id="KW-1133">Transmembrane helix</keyword>
<keyword evidence="1" id="KW-0812">Transmembrane</keyword>
<feature type="transmembrane region" description="Helical" evidence="1">
    <location>
        <begin position="101"/>
        <end position="122"/>
    </location>
</feature>
<evidence type="ECO:0000313" key="2">
    <source>
        <dbReference type="EMBL" id="PWK94634.1"/>
    </source>
</evidence>
<protein>
    <recommendedName>
        <fullName evidence="4">HTTM domain-containing protein</fullName>
    </recommendedName>
</protein>
<feature type="transmembrane region" description="Helical" evidence="1">
    <location>
        <begin position="42"/>
        <end position="64"/>
    </location>
</feature>
<evidence type="ECO:0000313" key="3">
    <source>
        <dbReference type="Proteomes" id="UP000245981"/>
    </source>
</evidence>
<accession>A0A2V2BCL7</accession>
<feature type="transmembrane region" description="Helical" evidence="1">
    <location>
        <begin position="182"/>
        <end position="208"/>
    </location>
</feature>
<evidence type="ECO:0000256" key="1">
    <source>
        <dbReference type="SAM" id="Phobius"/>
    </source>
</evidence>
<gene>
    <name evidence="2" type="ORF">C7431_110130</name>
</gene>
<organism evidence="2 3">
    <name type="scientific">Pantoea allii</name>
    <dbReference type="NCBI Taxonomy" id="574096"/>
    <lineage>
        <taxon>Bacteria</taxon>
        <taxon>Pseudomonadati</taxon>
        <taxon>Pseudomonadota</taxon>
        <taxon>Gammaproteobacteria</taxon>
        <taxon>Enterobacterales</taxon>
        <taxon>Erwiniaceae</taxon>
        <taxon>Pantoea</taxon>
    </lineage>
</organism>
<reference evidence="2 3" key="1">
    <citation type="submission" date="2018-05" db="EMBL/GenBank/DDBJ databases">
        <title>Genomic Encyclopedia of Type Strains, Phase IV (KMG-V): Genome sequencing to study the core and pangenomes of soil and plant-associated prokaryotes.</title>
        <authorList>
            <person name="Whitman W."/>
        </authorList>
    </citation>
    <scope>NUCLEOTIDE SEQUENCE [LARGE SCALE GENOMIC DNA]</scope>
    <source>
        <strain evidence="2 3">PNA 200-10</strain>
    </source>
</reference>
<feature type="transmembrane region" description="Helical" evidence="1">
    <location>
        <begin position="71"/>
        <end position="89"/>
    </location>
</feature>
<dbReference type="Proteomes" id="UP000245981">
    <property type="component" value="Unassembled WGS sequence"/>
</dbReference>